<evidence type="ECO:0000313" key="2">
    <source>
        <dbReference type="Proteomes" id="UP001336314"/>
    </source>
</evidence>
<dbReference type="SUPFAM" id="SSF50969">
    <property type="entry name" value="YVTN repeat-like/Quinoprotein amine dehydrogenase"/>
    <property type="match status" value="2"/>
</dbReference>
<dbReference type="RefSeq" id="WP_330128281.1">
    <property type="nucleotide sequence ID" value="NZ_JAUHLI010000005.1"/>
</dbReference>
<dbReference type="EMBL" id="JAUHLI010000005">
    <property type="protein sequence ID" value="MEE2001165.1"/>
    <property type="molecule type" value="Genomic_DNA"/>
</dbReference>
<gene>
    <name evidence="1" type="ORF">QWY20_06835</name>
</gene>
<keyword evidence="2" id="KW-1185">Reference proteome</keyword>
<proteinExistence type="predicted"/>
<organism evidence="1 2">
    <name type="scientific">Alkalimonas cellulosilytica</name>
    <dbReference type="NCBI Taxonomy" id="3058395"/>
    <lineage>
        <taxon>Bacteria</taxon>
        <taxon>Pseudomonadati</taxon>
        <taxon>Pseudomonadota</taxon>
        <taxon>Gammaproteobacteria</taxon>
        <taxon>Alkalimonas</taxon>
    </lineage>
</organism>
<protein>
    <recommendedName>
        <fullName evidence="3">NHL repeat containing protein</fullName>
    </recommendedName>
</protein>
<dbReference type="InterPro" id="IPR011044">
    <property type="entry name" value="Quino_amine_DH_bsu"/>
</dbReference>
<name>A0ABU7J3U4_9GAMM</name>
<evidence type="ECO:0000313" key="1">
    <source>
        <dbReference type="EMBL" id="MEE2001165.1"/>
    </source>
</evidence>
<reference evidence="1 2" key="1">
    <citation type="submission" date="2023-07" db="EMBL/GenBank/DDBJ databases">
        <title>Alkalimonas sp., MEB108 novel, alkaliphilic bacterium isolated from Lonar Lake, India.</title>
        <authorList>
            <person name="Joshi A."/>
            <person name="Thite S."/>
        </authorList>
    </citation>
    <scope>NUCLEOTIDE SEQUENCE [LARGE SCALE GENOMIC DNA]</scope>
    <source>
        <strain evidence="1 2">MEB108</strain>
    </source>
</reference>
<evidence type="ECO:0008006" key="3">
    <source>
        <dbReference type="Google" id="ProtNLM"/>
    </source>
</evidence>
<accession>A0ABU7J3U4</accession>
<dbReference type="Proteomes" id="UP001336314">
    <property type="component" value="Unassembled WGS sequence"/>
</dbReference>
<comment type="caution">
    <text evidence="1">The sequence shown here is derived from an EMBL/GenBank/DDBJ whole genome shotgun (WGS) entry which is preliminary data.</text>
</comment>
<sequence length="839" mass="90321">MLIYCSYQHRFYRRIKKLTKTGSVMKHLFFTSKHCLLVLTLLLLVACGGGSGSEPNPPPVTNTQPNAFSFTAQSDVEPGATVTSNSITVSGINAAATISIQNGEYSVNNGDFAAGSATVNNAAQIRVRHQASSQFATSQTTTLTIGGVSANFVSTTRDQPPATGTGTPPQASVVFPWSQSKTSAGTLTVRGTATSRNGISALSVNGVPANIHSQSVAAQRVSAQSFHAQGSNGEDEEEEFEWTADVEIESDSDTELTVAVSDADGNENIDAASVRVNTLRAPAYLVYDDLQQRLIGVLDNQDIVAIDHTDLTYQLLTSVDYISELNFDAANNRLIYSYHHEDTVSLYEVDLEQGQQKLLTNFAPEIAPDVQLIGVQSVFDPINQHAFVLLKLLEANSIYATDHLYQFNLADETSRLLSYTNLTDSPWLTIKQMTMLGDRLFATAGHFLLVEVNTQTGERSIVMDLPDFSPMALTSGSNSDQLFIAGMEGIVKVELAFPLSYMLSAESSTTLYPTSQIQDILLLDEHTLLVADSGYNTVLKVDSRTGERSAFVSSGIGSGRGLMMPNYLTFGADSNTLYVLDNGSNAAESLFSIDLSSGDRTMLADINQAGVNYHSGLFFYEANNALLIGLDDAILSVALPDGTVSVVSGMGVGEGPSSGGMTGGDFHAETATLYMAQPNLANSVLQIDVSTGQRSLHEFDGSAGTAGIIEGVNDVAVDTQNNQLYLASQLQNLIYRLDLETGETELIVDRCLNFNNQNILDIGVNGIQKISFDEERQQLRILAGQLAIYDLASQSCTVKNLNRTFLNALPLDDGTYLMTSQNALEHFDPKSLATVIISK</sequence>